<feature type="region of interest" description="Disordered" evidence="1">
    <location>
        <begin position="160"/>
        <end position="189"/>
    </location>
</feature>
<name>A0A3M3K468_PSECA</name>
<dbReference type="EMBL" id="RBOW01001017">
    <property type="protein sequence ID" value="RMN17135.1"/>
    <property type="molecule type" value="Genomic_DNA"/>
</dbReference>
<comment type="caution">
    <text evidence="2">The sequence shown here is derived from an EMBL/GenBank/DDBJ whole genome shotgun (WGS) entry which is preliminary data.</text>
</comment>
<dbReference type="Proteomes" id="UP000281372">
    <property type="component" value="Unassembled WGS sequence"/>
</dbReference>
<proteinExistence type="predicted"/>
<accession>A0A3M3K468</accession>
<evidence type="ECO:0000313" key="3">
    <source>
        <dbReference type="Proteomes" id="UP000281372"/>
    </source>
</evidence>
<evidence type="ECO:0000313" key="2">
    <source>
        <dbReference type="EMBL" id="RMN17135.1"/>
    </source>
</evidence>
<reference evidence="2 3" key="1">
    <citation type="submission" date="2018-08" db="EMBL/GenBank/DDBJ databases">
        <title>Recombination of ecologically and evolutionarily significant loci maintains genetic cohesion in the Pseudomonas syringae species complex.</title>
        <authorList>
            <person name="Dillon M."/>
            <person name="Thakur S."/>
            <person name="Almeida R.N.D."/>
            <person name="Weir B.S."/>
            <person name="Guttman D.S."/>
        </authorList>
    </citation>
    <scope>NUCLEOTIDE SEQUENCE [LARGE SCALE GENOMIC DNA]</scope>
    <source>
        <strain evidence="2 3">ICMP 2821</strain>
    </source>
</reference>
<dbReference type="AlphaFoldDB" id="A0A3M3K468"/>
<gene>
    <name evidence="2" type="ORF">ALQ64_03147</name>
</gene>
<protein>
    <submittedName>
        <fullName evidence="2">TraO protein</fullName>
    </submittedName>
</protein>
<organism evidence="2 3">
    <name type="scientific">Pseudomonas cannabina</name>
    <dbReference type="NCBI Taxonomy" id="86840"/>
    <lineage>
        <taxon>Bacteria</taxon>
        <taxon>Pseudomonadati</taxon>
        <taxon>Pseudomonadota</taxon>
        <taxon>Gammaproteobacteria</taxon>
        <taxon>Pseudomonadales</taxon>
        <taxon>Pseudomonadaceae</taxon>
        <taxon>Pseudomonas</taxon>
    </lineage>
</organism>
<evidence type="ECO:0000256" key="1">
    <source>
        <dbReference type="SAM" id="MobiDB-lite"/>
    </source>
</evidence>
<sequence>MLYMTIKPQEEAQRELLLQKAYKDGQDSQNADSAEAELEVRALYAEDPEALRAYERGRAAPPVEQRVHFGRVIEHGSAKYKFDPNESPNYYVELELDNKIEVVWGLDLKRALNKNNLKVGDLVKLKFMGKEPVRVEANIRNEKNEVIGKEWVTAERNTWGALPWDPDEEPAVSRRAEPDAQPPMSDAIFRPGAASVDGLQRMRPAPAARSLIGSMGASRLSNMLEVGGRCVRTNIADFAYKRATADFDSAVRDVGAHLSQLGALELSGLKDPLLDEAAKDQLVESYFSKAENLADYERLLTKFDRVQTLSEKVISNGLEKGMDGDALLQQAIAPIHRLMTDHEKLLRGLNQGSGSLYDQVENAVSNLFKKLRELLTQAAGLFCAERSQGPGTRLGS</sequence>